<gene>
    <name evidence="1" type="ORF">V5E97_12375</name>
</gene>
<proteinExistence type="predicted"/>
<dbReference type="RefSeq" id="WP_406699646.1">
    <property type="nucleotide sequence ID" value="NZ_CP155447.1"/>
</dbReference>
<reference evidence="1" key="1">
    <citation type="submission" date="2024-05" db="EMBL/GenBank/DDBJ databases">
        <title>Planctomycetes of the genus Singulisphaera possess chitinolytic capabilities.</title>
        <authorList>
            <person name="Ivanova A."/>
        </authorList>
    </citation>
    <scope>NUCLEOTIDE SEQUENCE</scope>
    <source>
        <strain evidence="1">Ch08T</strain>
    </source>
</reference>
<organism evidence="1">
    <name type="scientific">Singulisphaera sp. Ch08</name>
    <dbReference type="NCBI Taxonomy" id="3120278"/>
    <lineage>
        <taxon>Bacteria</taxon>
        <taxon>Pseudomonadati</taxon>
        <taxon>Planctomycetota</taxon>
        <taxon>Planctomycetia</taxon>
        <taxon>Isosphaerales</taxon>
        <taxon>Isosphaeraceae</taxon>
        <taxon>Singulisphaera</taxon>
    </lineage>
</organism>
<evidence type="ECO:0000313" key="1">
    <source>
        <dbReference type="EMBL" id="XBH06798.1"/>
    </source>
</evidence>
<sequence length="70" mass="7916">MLPQTPDALWRDRGAILRRRKLRGDRTLQGRLPVLPREKLTDLFLERETPLQTADLPAAREGLIADGSPS</sequence>
<dbReference type="AlphaFoldDB" id="A0AAU7CP05"/>
<dbReference type="EMBL" id="CP155447">
    <property type="protein sequence ID" value="XBH06798.1"/>
    <property type="molecule type" value="Genomic_DNA"/>
</dbReference>
<name>A0AAU7CP05_9BACT</name>
<accession>A0AAU7CP05</accession>
<protein>
    <submittedName>
        <fullName evidence="1">Uncharacterized protein</fullName>
    </submittedName>
</protein>